<dbReference type="SUPFAM" id="SSF55486">
    <property type="entry name" value="Metalloproteases ('zincins'), catalytic domain"/>
    <property type="match status" value="1"/>
</dbReference>
<keyword evidence="2" id="KW-0378">Hydrolase</keyword>
<protein>
    <submittedName>
        <fullName evidence="2">Putative hydrolase/coenzyme F420 biosynthesis associated uncharacterized protein</fullName>
    </submittedName>
</protein>
<dbReference type="Proteomes" id="UP000224915">
    <property type="component" value="Unassembled WGS sequence"/>
</dbReference>
<dbReference type="EMBL" id="PDJD01000001">
    <property type="protein sequence ID" value="PFG20615.1"/>
    <property type="molecule type" value="Genomic_DNA"/>
</dbReference>
<dbReference type="NCBIfam" id="TIGR03624">
    <property type="entry name" value="putative hydrolase"/>
    <property type="match status" value="1"/>
</dbReference>
<evidence type="ECO:0000313" key="2">
    <source>
        <dbReference type="EMBL" id="PFG20615.1"/>
    </source>
</evidence>
<dbReference type="InterPro" id="IPR042271">
    <property type="entry name" value="Zinicin_2_N"/>
</dbReference>
<evidence type="ECO:0000256" key="1">
    <source>
        <dbReference type="SAM" id="MobiDB-lite"/>
    </source>
</evidence>
<organism evidence="2 3">
    <name type="scientific">Serinibacter salmoneus</name>
    <dbReference type="NCBI Taxonomy" id="556530"/>
    <lineage>
        <taxon>Bacteria</taxon>
        <taxon>Bacillati</taxon>
        <taxon>Actinomycetota</taxon>
        <taxon>Actinomycetes</taxon>
        <taxon>Micrococcales</taxon>
        <taxon>Beutenbergiaceae</taxon>
        <taxon>Serinibacter</taxon>
    </lineage>
</organism>
<dbReference type="InterPro" id="IPR018766">
    <property type="entry name" value="Zinicin_2"/>
</dbReference>
<proteinExistence type="predicted"/>
<feature type="region of interest" description="Disordered" evidence="1">
    <location>
        <begin position="198"/>
        <end position="225"/>
    </location>
</feature>
<dbReference type="AlphaFoldDB" id="A0A2A9D2Z3"/>
<comment type="caution">
    <text evidence="2">The sequence shown here is derived from an EMBL/GenBank/DDBJ whole genome shotgun (WGS) entry which is preliminary data.</text>
</comment>
<dbReference type="Gene3D" id="1.20.150.30">
    <property type="entry name" value="Zincin-like metallopeptidase, N-terminal domain"/>
    <property type="match status" value="1"/>
</dbReference>
<dbReference type="InterPro" id="IPR022454">
    <property type="entry name" value="CHP03883_F420-assoc"/>
</dbReference>
<sequence length="352" mass="37048">MRGSAIDWDRAARRAAVLLPAGPPTDLVGAATVVESLREGSRQAPGHVACVTGLQDAGERAGALPVRIVDRAGWARAATQSFAALLGDHLTGGPGLRGRLSAAVAGDQLGGALALLGPRVLGQFDPYTPGPAGAASGRLLLVAPTILAMHRRLDVDPHEFALWVCLHEQTHAVQFAAAPWLADHLRSLIAAAVAGSDEQGGAVPTSRRPGRPGRPVPSPRAATGATPRLLASMLDDAQQEDVDRAIAVMSLLEGHADVVMDEVGTGAVPSVRVIRRAFEKRRGRQRGLSALIGRLLGVEEKVRQYRDGAAFTRAVVERVGHEGLNAVWEAPEQLPSPAEILAPDRWVERVHG</sequence>
<dbReference type="NCBIfam" id="TIGR03883">
    <property type="entry name" value="DUF2342_F420"/>
    <property type="match status" value="1"/>
</dbReference>
<dbReference type="PANTHER" id="PTHR39420">
    <property type="match status" value="1"/>
</dbReference>
<accession>A0A2A9D2Z3</accession>
<evidence type="ECO:0000313" key="3">
    <source>
        <dbReference type="Proteomes" id="UP000224915"/>
    </source>
</evidence>
<reference evidence="2 3" key="1">
    <citation type="submission" date="2017-10" db="EMBL/GenBank/DDBJ databases">
        <title>Sequencing the genomes of 1000 actinobacteria strains.</title>
        <authorList>
            <person name="Klenk H.-P."/>
        </authorList>
    </citation>
    <scope>NUCLEOTIDE SEQUENCE [LARGE SCALE GENOMIC DNA]</scope>
    <source>
        <strain evidence="2 3">DSM 21801</strain>
    </source>
</reference>
<name>A0A2A9D2Z3_9MICO</name>
<dbReference type="Pfam" id="PF10103">
    <property type="entry name" value="Zincin_2"/>
    <property type="match status" value="1"/>
</dbReference>
<dbReference type="GO" id="GO:0016787">
    <property type="term" value="F:hydrolase activity"/>
    <property type="evidence" value="ECO:0007669"/>
    <property type="project" value="UniProtKB-KW"/>
</dbReference>
<gene>
    <name evidence="2" type="ORF">ATL40_2222</name>
</gene>
<keyword evidence="3" id="KW-1185">Reference proteome</keyword>
<dbReference type="PANTHER" id="PTHR39420:SF1">
    <property type="entry name" value="HYDROLASE"/>
    <property type="match status" value="1"/>
</dbReference>